<sequence length="86" mass="10148">MQLLFQISRLLGSLSFGKSYFYNRFGRKQDKRSKEVNQSHQLLICYVDHQFQLKKHQKGLMICYDDIVSTFSQHLTLFLLSTVLST</sequence>
<dbReference type="InParanoid" id="A0A061FAA7"/>
<organism evidence="1 2">
    <name type="scientific">Theobroma cacao</name>
    <name type="common">Cacao</name>
    <name type="synonym">Cocoa</name>
    <dbReference type="NCBI Taxonomy" id="3641"/>
    <lineage>
        <taxon>Eukaryota</taxon>
        <taxon>Viridiplantae</taxon>
        <taxon>Streptophyta</taxon>
        <taxon>Embryophyta</taxon>
        <taxon>Tracheophyta</taxon>
        <taxon>Spermatophyta</taxon>
        <taxon>Magnoliopsida</taxon>
        <taxon>eudicotyledons</taxon>
        <taxon>Gunneridae</taxon>
        <taxon>Pentapetalae</taxon>
        <taxon>rosids</taxon>
        <taxon>malvids</taxon>
        <taxon>Malvales</taxon>
        <taxon>Malvaceae</taxon>
        <taxon>Byttnerioideae</taxon>
        <taxon>Theobroma</taxon>
    </lineage>
</organism>
<dbReference type="AlphaFoldDB" id="A0A061FAA7"/>
<proteinExistence type="predicted"/>
<reference evidence="1 2" key="1">
    <citation type="journal article" date="2013" name="Genome Biol.">
        <title>The genome sequence of the most widely cultivated cacao type and its use to identify candidate genes regulating pod color.</title>
        <authorList>
            <person name="Motamayor J.C."/>
            <person name="Mockaitis K."/>
            <person name="Schmutz J."/>
            <person name="Haiminen N."/>
            <person name="Iii D.L."/>
            <person name="Cornejo O."/>
            <person name="Findley S.D."/>
            <person name="Zheng P."/>
            <person name="Utro F."/>
            <person name="Royaert S."/>
            <person name="Saski C."/>
            <person name="Jenkins J."/>
            <person name="Podicheti R."/>
            <person name="Zhao M."/>
            <person name="Scheffler B.E."/>
            <person name="Stack J.C."/>
            <person name="Feltus F.A."/>
            <person name="Mustiga G.M."/>
            <person name="Amores F."/>
            <person name="Phillips W."/>
            <person name="Marelli J.P."/>
            <person name="May G.D."/>
            <person name="Shapiro H."/>
            <person name="Ma J."/>
            <person name="Bustamante C.D."/>
            <person name="Schnell R.J."/>
            <person name="Main D."/>
            <person name="Gilbert D."/>
            <person name="Parida L."/>
            <person name="Kuhn D.N."/>
        </authorList>
    </citation>
    <scope>NUCLEOTIDE SEQUENCE [LARGE SCALE GENOMIC DNA]</scope>
    <source>
        <strain evidence="2">cv. Matina 1-6</strain>
    </source>
</reference>
<dbReference type="Proteomes" id="UP000026915">
    <property type="component" value="Chromosome 7"/>
</dbReference>
<gene>
    <name evidence="1" type="ORF">TCM_033576</name>
</gene>
<dbReference type="Gramene" id="EOY14265">
    <property type="protein sequence ID" value="EOY14265"/>
    <property type="gene ID" value="TCM_033576"/>
</dbReference>
<evidence type="ECO:0000313" key="2">
    <source>
        <dbReference type="Proteomes" id="UP000026915"/>
    </source>
</evidence>
<evidence type="ECO:0000313" key="1">
    <source>
        <dbReference type="EMBL" id="EOY14265.1"/>
    </source>
</evidence>
<accession>A0A061FAA7</accession>
<keyword evidence="2" id="KW-1185">Reference proteome</keyword>
<protein>
    <submittedName>
        <fullName evidence="1">Uncharacterized protein</fullName>
    </submittedName>
</protein>
<dbReference type="HOGENOM" id="CLU_2502480_0_0_1"/>
<name>A0A061FAA7_THECC</name>
<dbReference type="EMBL" id="CM001885">
    <property type="protein sequence ID" value="EOY14265.1"/>
    <property type="molecule type" value="Genomic_DNA"/>
</dbReference>